<protein>
    <submittedName>
        <fullName evidence="1">Uncharacterized protein</fullName>
    </submittedName>
</protein>
<name>A0A7R8ZB15_TIMDO</name>
<gene>
    <name evidence="1" type="ORF">TDIB3V08_LOCUS9134</name>
</gene>
<dbReference type="EMBL" id="OA569997">
    <property type="protein sequence ID" value="CAD7202957.1"/>
    <property type="molecule type" value="Genomic_DNA"/>
</dbReference>
<dbReference type="AlphaFoldDB" id="A0A7R8ZB15"/>
<reference evidence="1" key="1">
    <citation type="submission" date="2020-11" db="EMBL/GenBank/DDBJ databases">
        <authorList>
            <person name="Tran Van P."/>
        </authorList>
    </citation>
    <scope>NUCLEOTIDE SEQUENCE</scope>
</reference>
<accession>A0A7R8ZB15</accession>
<sequence>MWVPEPPHRSTTPAVHTCSIFGIGGSTPLPLLASRLGPPGPMLPRLVIVSESKVLIVRTRSRGGRRGRSCERHETVVFITGVRTTLDITSACSRETLSSRSITGSSFVPLHGHKEYNVCLVVRVPGYRYRGLRFNPQIVLWDS</sequence>
<organism evidence="1">
    <name type="scientific">Timema douglasi</name>
    <name type="common">Walking stick</name>
    <dbReference type="NCBI Taxonomy" id="61478"/>
    <lineage>
        <taxon>Eukaryota</taxon>
        <taxon>Metazoa</taxon>
        <taxon>Ecdysozoa</taxon>
        <taxon>Arthropoda</taxon>
        <taxon>Hexapoda</taxon>
        <taxon>Insecta</taxon>
        <taxon>Pterygota</taxon>
        <taxon>Neoptera</taxon>
        <taxon>Polyneoptera</taxon>
        <taxon>Phasmatodea</taxon>
        <taxon>Timematodea</taxon>
        <taxon>Timematoidea</taxon>
        <taxon>Timematidae</taxon>
        <taxon>Timema</taxon>
    </lineage>
</organism>
<proteinExistence type="predicted"/>
<evidence type="ECO:0000313" key="1">
    <source>
        <dbReference type="EMBL" id="CAD7202957.1"/>
    </source>
</evidence>